<organism evidence="1 2">
    <name type="scientific">Linum tenue</name>
    <dbReference type="NCBI Taxonomy" id="586396"/>
    <lineage>
        <taxon>Eukaryota</taxon>
        <taxon>Viridiplantae</taxon>
        <taxon>Streptophyta</taxon>
        <taxon>Embryophyta</taxon>
        <taxon>Tracheophyta</taxon>
        <taxon>Spermatophyta</taxon>
        <taxon>Magnoliopsida</taxon>
        <taxon>eudicotyledons</taxon>
        <taxon>Gunneridae</taxon>
        <taxon>Pentapetalae</taxon>
        <taxon>rosids</taxon>
        <taxon>fabids</taxon>
        <taxon>Malpighiales</taxon>
        <taxon>Linaceae</taxon>
        <taxon>Linum</taxon>
    </lineage>
</organism>
<gene>
    <name evidence="1" type="ORF">LITE_LOCUS34228</name>
</gene>
<keyword evidence="2" id="KW-1185">Reference proteome</keyword>
<reference evidence="1" key="1">
    <citation type="submission" date="2022-08" db="EMBL/GenBank/DDBJ databases">
        <authorList>
            <person name="Gutierrez-Valencia J."/>
        </authorList>
    </citation>
    <scope>NUCLEOTIDE SEQUENCE</scope>
</reference>
<sequence>MIRGDAAEYAVEAVLRHREPISSVVLPRRHLPAAGRRSLVGTVSKSTLRPDLDILAGEKNRVILARPPRGLVANGPLNPTAAAAQFPLLRLRLPQSGEEIQFRLPCFNEQLLPSLVLTVQVAIDHRIEGQGIAHYLIEEISDDLVVFRLESDPGRCSRYPHSYGGVGRWGRRSN</sequence>
<name>A0AAV0NNH9_9ROSI</name>
<dbReference type="AlphaFoldDB" id="A0AAV0NNH9"/>
<proteinExistence type="predicted"/>
<evidence type="ECO:0000313" key="1">
    <source>
        <dbReference type="EMBL" id="CAI0459919.1"/>
    </source>
</evidence>
<evidence type="ECO:0000313" key="2">
    <source>
        <dbReference type="Proteomes" id="UP001154282"/>
    </source>
</evidence>
<comment type="caution">
    <text evidence="1">The sequence shown here is derived from an EMBL/GenBank/DDBJ whole genome shotgun (WGS) entry which is preliminary data.</text>
</comment>
<protein>
    <submittedName>
        <fullName evidence="1">Uncharacterized protein</fullName>
    </submittedName>
</protein>
<dbReference type="EMBL" id="CAMGYJ010000008">
    <property type="protein sequence ID" value="CAI0459919.1"/>
    <property type="molecule type" value="Genomic_DNA"/>
</dbReference>
<accession>A0AAV0NNH9</accession>
<dbReference type="Proteomes" id="UP001154282">
    <property type="component" value="Unassembled WGS sequence"/>
</dbReference>